<dbReference type="OrthoDB" id="5552562at2759"/>
<organism evidence="3 4">
    <name type="scientific">Cryptococcus neoformans Tu259-1</name>
    <dbReference type="NCBI Taxonomy" id="1230072"/>
    <lineage>
        <taxon>Eukaryota</taxon>
        <taxon>Fungi</taxon>
        <taxon>Dikarya</taxon>
        <taxon>Basidiomycota</taxon>
        <taxon>Agaricomycotina</taxon>
        <taxon>Tremellomycetes</taxon>
        <taxon>Tremellales</taxon>
        <taxon>Cryptococcaceae</taxon>
        <taxon>Cryptococcus</taxon>
        <taxon>Cryptococcus neoformans species complex</taxon>
    </lineage>
</organism>
<feature type="domain" description="DUF4939" evidence="2">
    <location>
        <begin position="32"/>
        <end position="113"/>
    </location>
</feature>
<evidence type="ECO:0000259" key="2">
    <source>
        <dbReference type="Pfam" id="PF16297"/>
    </source>
</evidence>
<feature type="compositionally biased region" description="Basic and acidic residues" evidence="1">
    <location>
        <begin position="113"/>
        <end position="123"/>
    </location>
</feature>
<dbReference type="EMBL" id="AMKT01000027">
    <property type="protein sequence ID" value="OXG25579.1"/>
    <property type="molecule type" value="Genomic_DNA"/>
</dbReference>
<dbReference type="Pfam" id="PF16297">
    <property type="entry name" value="DUF4939"/>
    <property type="match status" value="1"/>
</dbReference>
<feature type="region of interest" description="Disordered" evidence="1">
    <location>
        <begin position="113"/>
        <end position="134"/>
    </location>
</feature>
<dbReference type="Proteomes" id="UP000199727">
    <property type="component" value="Unassembled WGS sequence"/>
</dbReference>
<accession>A0A854QLM2</accession>
<dbReference type="AlphaFoldDB" id="A0A854QLM2"/>
<dbReference type="InterPro" id="IPR032549">
    <property type="entry name" value="DUF4939"/>
</dbReference>
<evidence type="ECO:0000313" key="4">
    <source>
        <dbReference type="Proteomes" id="UP000199727"/>
    </source>
</evidence>
<evidence type="ECO:0000313" key="3">
    <source>
        <dbReference type="EMBL" id="OXG25579.1"/>
    </source>
</evidence>
<evidence type="ECO:0000256" key="1">
    <source>
        <dbReference type="SAM" id="MobiDB-lite"/>
    </source>
</evidence>
<reference evidence="3 4" key="1">
    <citation type="submission" date="2017-06" db="EMBL/GenBank/DDBJ databases">
        <title>Global population genomics of the pathogenic fungus Cryptococcus neoformans var. grubii.</title>
        <authorList>
            <person name="Cuomo C."/>
            <person name="Litvintseva A."/>
            <person name="Chen Y."/>
            <person name="Young S."/>
            <person name="Zeng Q."/>
            <person name="Chapman S."/>
            <person name="Gujja S."/>
            <person name="Saif S."/>
            <person name="Birren B."/>
        </authorList>
    </citation>
    <scope>NUCLEOTIDE SEQUENCE [LARGE SCALE GENOMIC DNA]</scope>
    <source>
        <strain evidence="3 4">Tu259-1</strain>
    </source>
</reference>
<feature type="compositionally biased region" description="Polar residues" evidence="1">
    <location>
        <begin position="124"/>
        <end position="134"/>
    </location>
</feature>
<sequence length="134" mass="15403">MLEILERLWANATPISTNFQVPESKHLAEESDTFSGNTNALGNFITSCVLYMDCYPGNFSTDKAKINFIISHCRQKVMKSLRPLMNRADQPALFQNYQEFLKYLHRHWGDQDEKGNAKGRCENSGKQAQRVNFP</sequence>
<name>A0A854QLM2_CRYNE</name>
<comment type="caution">
    <text evidence="3">The sequence shown here is derived from an EMBL/GenBank/DDBJ whole genome shotgun (WGS) entry which is preliminary data.</text>
</comment>
<proteinExistence type="predicted"/>
<gene>
    <name evidence="3" type="ORF">C361_01538</name>
</gene>
<protein>
    <recommendedName>
        <fullName evidence="2">DUF4939 domain-containing protein</fullName>
    </recommendedName>
</protein>